<dbReference type="GO" id="GO:0007266">
    <property type="term" value="P:Rho protein signal transduction"/>
    <property type="evidence" value="ECO:0007669"/>
    <property type="project" value="TreeGrafter"/>
</dbReference>
<dbReference type="AlphaFoldDB" id="A0AAV2SPP2"/>
<protein>
    <submittedName>
        <fullName evidence="2">Uncharacterized protein</fullName>
    </submittedName>
</protein>
<accession>A0AAV2SPP2</accession>
<dbReference type="GO" id="GO:0030496">
    <property type="term" value="C:midbody"/>
    <property type="evidence" value="ECO:0007669"/>
    <property type="project" value="TreeGrafter"/>
</dbReference>
<reference evidence="2 3" key="1">
    <citation type="submission" date="2024-05" db="EMBL/GenBank/DDBJ databases">
        <authorList>
            <person name="Wallberg A."/>
        </authorList>
    </citation>
    <scope>NUCLEOTIDE SEQUENCE [LARGE SCALE GENOMIC DNA]</scope>
</reference>
<dbReference type="EMBL" id="CAXKWB010093883">
    <property type="protein sequence ID" value="CAL4218319.1"/>
    <property type="molecule type" value="Genomic_DNA"/>
</dbReference>
<feature type="compositionally biased region" description="Basic residues" evidence="1">
    <location>
        <begin position="201"/>
        <end position="211"/>
    </location>
</feature>
<gene>
    <name evidence="2" type="ORF">MNOR_LOCUS38908</name>
</gene>
<sequence length="220" mass="24975">MPALTSTRHKCPDDSAIDNDLVIKVKNTEPQSKRFCKQYLAEPMMQLEDINTAMLHILSKRYHNLITLKKSQNKILNRHKETSQQVSKIAPHRKKGIYESVSKLPHQLPPPIPHLTRVAECPDCKMPATNLAKVFGPTIVGYSVAEPEPVTMLTETKLQQLVMEGLLNISSDYWTTFINIQDENLYPKSQHTPDLAVGARRSSHTGRRRSFLQRTPLASK</sequence>
<dbReference type="GO" id="GO:0005634">
    <property type="term" value="C:nucleus"/>
    <property type="evidence" value="ECO:0007669"/>
    <property type="project" value="TreeGrafter"/>
</dbReference>
<evidence type="ECO:0000313" key="2">
    <source>
        <dbReference type="EMBL" id="CAL4218319.1"/>
    </source>
</evidence>
<dbReference type="SUPFAM" id="SSF48350">
    <property type="entry name" value="GTPase activation domain, GAP"/>
    <property type="match status" value="1"/>
</dbReference>
<proteinExistence type="predicted"/>
<dbReference type="GO" id="GO:0005096">
    <property type="term" value="F:GTPase activator activity"/>
    <property type="evidence" value="ECO:0007669"/>
    <property type="project" value="TreeGrafter"/>
</dbReference>
<comment type="caution">
    <text evidence="2">The sequence shown here is derived from an EMBL/GenBank/DDBJ whole genome shotgun (WGS) entry which is preliminary data.</text>
</comment>
<dbReference type="GO" id="GO:0097149">
    <property type="term" value="C:centralspindlin complex"/>
    <property type="evidence" value="ECO:0007669"/>
    <property type="project" value="TreeGrafter"/>
</dbReference>
<dbReference type="GO" id="GO:0051256">
    <property type="term" value="P:mitotic spindle midzone assembly"/>
    <property type="evidence" value="ECO:0007669"/>
    <property type="project" value="TreeGrafter"/>
</dbReference>
<dbReference type="GO" id="GO:0051233">
    <property type="term" value="C:spindle midzone"/>
    <property type="evidence" value="ECO:0007669"/>
    <property type="project" value="TreeGrafter"/>
</dbReference>
<dbReference type="PANTHER" id="PTHR46199:SF3">
    <property type="entry name" value="RAC GTPASE-ACTIVATING PROTEIN 1"/>
    <property type="match status" value="1"/>
</dbReference>
<dbReference type="InterPro" id="IPR008936">
    <property type="entry name" value="Rho_GTPase_activation_prot"/>
</dbReference>
<dbReference type="GO" id="GO:0032154">
    <property type="term" value="C:cleavage furrow"/>
    <property type="evidence" value="ECO:0007669"/>
    <property type="project" value="TreeGrafter"/>
</dbReference>
<evidence type="ECO:0000313" key="3">
    <source>
        <dbReference type="Proteomes" id="UP001497623"/>
    </source>
</evidence>
<dbReference type="Proteomes" id="UP001497623">
    <property type="component" value="Unassembled WGS sequence"/>
</dbReference>
<dbReference type="GO" id="GO:0000281">
    <property type="term" value="P:mitotic cytokinesis"/>
    <property type="evidence" value="ECO:0007669"/>
    <property type="project" value="TreeGrafter"/>
</dbReference>
<feature type="region of interest" description="Disordered" evidence="1">
    <location>
        <begin position="189"/>
        <end position="220"/>
    </location>
</feature>
<dbReference type="PANTHER" id="PTHR46199">
    <property type="entry name" value="RAC GTPASE-ACTIVATING PROTEIN 1"/>
    <property type="match status" value="1"/>
</dbReference>
<keyword evidence="3" id="KW-1185">Reference proteome</keyword>
<name>A0AAV2SPP2_MEGNR</name>
<evidence type="ECO:0000256" key="1">
    <source>
        <dbReference type="SAM" id="MobiDB-lite"/>
    </source>
</evidence>
<organism evidence="2 3">
    <name type="scientific">Meganyctiphanes norvegica</name>
    <name type="common">Northern krill</name>
    <name type="synonym">Thysanopoda norvegica</name>
    <dbReference type="NCBI Taxonomy" id="48144"/>
    <lineage>
        <taxon>Eukaryota</taxon>
        <taxon>Metazoa</taxon>
        <taxon>Ecdysozoa</taxon>
        <taxon>Arthropoda</taxon>
        <taxon>Crustacea</taxon>
        <taxon>Multicrustacea</taxon>
        <taxon>Malacostraca</taxon>
        <taxon>Eumalacostraca</taxon>
        <taxon>Eucarida</taxon>
        <taxon>Euphausiacea</taxon>
        <taxon>Euphausiidae</taxon>
        <taxon>Meganyctiphanes</taxon>
    </lineage>
</organism>
<dbReference type="Gene3D" id="1.10.555.10">
    <property type="entry name" value="Rho GTPase activation protein"/>
    <property type="match status" value="1"/>
</dbReference>
<feature type="non-terminal residue" evidence="2">
    <location>
        <position position="220"/>
    </location>
</feature>